<dbReference type="PANTHER" id="PTHR38075">
    <property type="entry name" value="DUF4139 DOMAIN-CONTAINING PROTEIN"/>
    <property type="match status" value="1"/>
</dbReference>
<organism evidence="3 4">
    <name type="scientific">Sphingobium quisquiliarum P25</name>
    <dbReference type="NCBI Taxonomy" id="1329909"/>
    <lineage>
        <taxon>Bacteria</taxon>
        <taxon>Pseudomonadati</taxon>
        <taxon>Pseudomonadota</taxon>
        <taxon>Alphaproteobacteria</taxon>
        <taxon>Sphingomonadales</taxon>
        <taxon>Sphingomonadaceae</taxon>
        <taxon>Sphingobium</taxon>
    </lineage>
</organism>
<dbReference type="Proteomes" id="UP000015525">
    <property type="component" value="Unassembled WGS sequence"/>
</dbReference>
<feature type="chain" id="PRO_5004564355" description="DUF4139 domain-containing protein" evidence="2">
    <location>
        <begin position="22"/>
        <end position="502"/>
    </location>
</feature>
<name>T0IEM1_9SPHN</name>
<evidence type="ECO:0000256" key="1">
    <source>
        <dbReference type="SAM" id="MobiDB-lite"/>
    </source>
</evidence>
<dbReference type="EMBL" id="ATHO01000071">
    <property type="protein sequence ID" value="EQB08114.1"/>
    <property type="molecule type" value="Genomic_DNA"/>
</dbReference>
<dbReference type="RefSeq" id="WP_021238034.1">
    <property type="nucleotide sequence ID" value="NZ_ATHO01000071.1"/>
</dbReference>
<sequence length="502" mass="54822">MRLNYLMLMPTALLAPQVLSAQTSADATSASSAQGDVSVTIYNNDLALVQDVRRMALPSGRSRQEFPDVSARIRPETVTLSGEGVGIVEQNFDYDLLSPASLMEKAVGQTITLLRTNPATGVETREQATVLAANGGVVLKIGDRIEVLRDDGLPVRVIFSSIPPNLRARPTLSVTMDTQQGGARLVTLSYLTPGMSWKSDYVALFDEKAGELDMQGWITLNNRTGTTFANARTLLVAGEVGQVQQRYDGYNRGRPGPRGNQLGTESDGGEQLGDFHVYPIDGRTAIANAQTKQVSFLDASGVPAERGYEFRNGWMESKGEAESAASVLKFSNARAAGIGAALPAGTVRVYMRDTRGQAQFVGESAIPHTPGGSTLALHTGDAFDVKVQPVVEKRDVITSDEWTQSERWRVTYRDGTKVEGMVERPQKYYRTQMRYIVTNAKPAPVKVDVVQSGLARWWGWRDLRVPEESIKGVQEDADSRRWVVPVPANGRAELTATFLTPW</sequence>
<reference evidence="3 4" key="1">
    <citation type="journal article" date="2013" name="Genome Announc.">
        <title>Draft Genome Sequence of Sphingobium quisquiliarum Strain P25T, a Novel Hexachlorocyclohexane (HCH)-Degrading Bacterium Isolated from an HCH Dumpsite.</title>
        <authorList>
            <person name="Kumar Singh A."/>
            <person name="Sangwan N."/>
            <person name="Sharma A."/>
            <person name="Gupta V."/>
            <person name="Khurana J.P."/>
            <person name="Lal R."/>
        </authorList>
    </citation>
    <scope>NUCLEOTIDE SEQUENCE [LARGE SCALE GENOMIC DNA]</scope>
    <source>
        <strain evidence="3 4">P25</strain>
    </source>
</reference>
<feature type="signal peptide" evidence="2">
    <location>
        <begin position="1"/>
        <end position="21"/>
    </location>
</feature>
<evidence type="ECO:0000313" key="4">
    <source>
        <dbReference type="Proteomes" id="UP000015525"/>
    </source>
</evidence>
<dbReference type="AlphaFoldDB" id="T0IEM1"/>
<dbReference type="PATRIC" id="fig|1329909.3.peg.1701"/>
<gene>
    <name evidence="3" type="ORF">L288_08805</name>
</gene>
<comment type="caution">
    <text evidence="3">The sequence shown here is derived from an EMBL/GenBank/DDBJ whole genome shotgun (WGS) entry which is preliminary data.</text>
</comment>
<feature type="region of interest" description="Disordered" evidence="1">
    <location>
        <begin position="247"/>
        <end position="270"/>
    </location>
</feature>
<keyword evidence="2" id="KW-0732">Signal</keyword>
<evidence type="ECO:0000256" key="2">
    <source>
        <dbReference type="SAM" id="SignalP"/>
    </source>
</evidence>
<protein>
    <recommendedName>
        <fullName evidence="5">DUF4139 domain-containing protein</fullName>
    </recommendedName>
</protein>
<proteinExistence type="predicted"/>
<accession>T0IEM1</accession>
<dbReference type="PANTHER" id="PTHR38075:SF1">
    <property type="entry name" value="DUF4139 DOMAIN-CONTAINING PROTEIN"/>
    <property type="match status" value="1"/>
</dbReference>
<evidence type="ECO:0008006" key="5">
    <source>
        <dbReference type="Google" id="ProtNLM"/>
    </source>
</evidence>
<feature type="compositionally biased region" description="Low complexity" evidence="1">
    <location>
        <begin position="247"/>
        <end position="260"/>
    </location>
</feature>
<keyword evidence="4" id="KW-1185">Reference proteome</keyword>
<evidence type="ECO:0000313" key="3">
    <source>
        <dbReference type="EMBL" id="EQB08114.1"/>
    </source>
</evidence>